<dbReference type="Gene3D" id="3.60.15.10">
    <property type="entry name" value="Ribonuclease Z/Hydroxyacylglutathione hydrolase-like"/>
    <property type="match status" value="1"/>
</dbReference>
<accession>A0A1B2DZ92</accession>
<dbReference type="RefSeq" id="WP_099477540.1">
    <property type="nucleotide sequence ID" value="NZ_CP016809.1"/>
</dbReference>
<dbReference type="KEGG" id="pib:BBD41_10290"/>
<evidence type="ECO:0000256" key="3">
    <source>
        <dbReference type="ARBA" id="ARBA00048505"/>
    </source>
</evidence>
<gene>
    <name evidence="5" type="ORF">BBD41_10290</name>
</gene>
<name>A0A1B2DZ92_9BACL</name>
<evidence type="ECO:0000259" key="4">
    <source>
        <dbReference type="SMART" id="SM00849"/>
    </source>
</evidence>
<organism evidence="5">
    <name type="scientific">Paenibacillus ihbetae</name>
    <dbReference type="NCBI Taxonomy" id="1870820"/>
    <lineage>
        <taxon>Bacteria</taxon>
        <taxon>Bacillati</taxon>
        <taxon>Bacillota</taxon>
        <taxon>Bacilli</taxon>
        <taxon>Bacillales</taxon>
        <taxon>Paenibacillaceae</taxon>
        <taxon>Paenibacillus</taxon>
    </lineage>
</organism>
<dbReference type="AlphaFoldDB" id="A0A1B2DZ92"/>
<feature type="domain" description="Metallo-beta-lactamase" evidence="4">
    <location>
        <begin position="28"/>
        <end position="236"/>
    </location>
</feature>
<comment type="function">
    <text evidence="2">Counteracts the endogenous Pycsar antiviral defense system. Phosphodiesterase that enables metal-dependent hydrolysis of host cyclic nucleotide Pycsar defense signals such as cCMP and cUMP.</text>
</comment>
<evidence type="ECO:0000256" key="2">
    <source>
        <dbReference type="ARBA" id="ARBA00034301"/>
    </source>
</evidence>
<dbReference type="Pfam" id="PF00753">
    <property type="entry name" value="Lactamase_B"/>
    <property type="match status" value="1"/>
</dbReference>
<comment type="catalytic activity">
    <reaction evidence="3">
        <text>3',5'-cyclic UMP + H2O = UMP + H(+)</text>
        <dbReference type="Rhea" id="RHEA:70575"/>
        <dbReference type="ChEBI" id="CHEBI:15377"/>
        <dbReference type="ChEBI" id="CHEBI:15378"/>
        <dbReference type="ChEBI" id="CHEBI:57865"/>
        <dbReference type="ChEBI" id="CHEBI:184387"/>
    </reaction>
    <physiologicalReaction direction="left-to-right" evidence="3">
        <dbReference type="Rhea" id="RHEA:70576"/>
    </physiologicalReaction>
</comment>
<dbReference type="InterPro" id="IPR050855">
    <property type="entry name" value="NDM-1-like"/>
</dbReference>
<dbReference type="InterPro" id="IPR036866">
    <property type="entry name" value="RibonucZ/Hydroxyglut_hydro"/>
</dbReference>
<dbReference type="InterPro" id="IPR001279">
    <property type="entry name" value="Metallo-B-lactamas"/>
</dbReference>
<proteinExistence type="predicted"/>
<reference evidence="5" key="1">
    <citation type="submission" date="2016-08" db="EMBL/GenBank/DDBJ databases">
        <title>Complete Genome Seqeunce of Paenibacillus sp. nov. IHBB 9852 from high altitute lake of Indian trans-Himalayas.</title>
        <authorList>
            <person name="Kiran S."/>
            <person name="Swarnkar M.K."/>
            <person name="Rana A."/>
            <person name="Tewari R."/>
            <person name="Gulati A."/>
        </authorList>
    </citation>
    <scope>NUCLEOTIDE SEQUENCE [LARGE SCALE GENOMIC DNA]</scope>
    <source>
        <strain evidence="5">IHBB 9852</strain>
    </source>
</reference>
<evidence type="ECO:0000313" key="5">
    <source>
        <dbReference type="EMBL" id="ANY72947.1"/>
    </source>
</evidence>
<comment type="catalytic activity">
    <reaction evidence="1">
        <text>3',5'-cyclic CMP + H2O = CMP + H(+)</text>
        <dbReference type="Rhea" id="RHEA:72675"/>
        <dbReference type="ChEBI" id="CHEBI:15377"/>
        <dbReference type="ChEBI" id="CHEBI:15378"/>
        <dbReference type="ChEBI" id="CHEBI:58003"/>
        <dbReference type="ChEBI" id="CHEBI:60377"/>
    </reaction>
    <physiologicalReaction direction="left-to-right" evidence="1">
        <dbReference type="Rhea" id="RHEA:72676"/>
    </physiologicalReaction>
</comment>
<dbReference type="PANTHER" id="PTHR42951">
    <property type="entry name" value="METALLO-BETA-LACTAMASE DOMAIN-CONTAINING"/>
    <property type="match status" value="1"/>
</dbReference>
<dbReference type="PANTHER" id="PTHR42951:SF17">
    <property type="entry name" value="METALLO-BETA-LACTAMASE DOMAIN-CONTAINING PROTEIN"/>
    <property type="match status" value="1"/>
</dbReference>
<evidence type="ECO:0000256" key="1">
    <source>
        <dbReference type="ARBA" id="ARBA00034221"/>
    </source>
</evidence>
<keyword evidence="5" id="KW-0378">Hydrolase</keyword>
<dbReference type="CDD" id="cd07721">
    <property type="entry name" value="yflN-like_MBL-fold"/>
    <property type="match status" value="1"/>
</dbReference>
<dbReference type="EMBL" id="CP016809">
    <property type="protein sequence ID" value="ANY72947.1"/>
    <property type="molecule type" value="Genomic_DNA"/>
</dbReference>
<dbReference type="SMART" id="SM00849">
    <property type="entry name" value="Lactamase_B"/>
    <property type="match status" value="1"/>
</dbReference>
<protein>
    <submittedName>
        <fullName evidence="5">MBL fold metallo-hydrolase</fullName>
    </submittedName>
</protein>
<dbReference type="GO" id="GO:0016787">
    <property type="term" value="F:hydrolase activity"/>
    <property type="evidence" value="ECO:0007669"/>
    <property type="project" value="UniProtKB-KW"/>
</dbReference>
<dbReference type="SUPFAM" id="SSF56281">
    <property type="entry name" value="Metallo-hydrolase/oxidoreductase"/>
    <property type="match status" value="1"/>
</dbReference>
<sequence length="274" mass="30102">MNEHSMLNTGAVDTEEVLPDLINLRTMIVNLQMVGSPGTGDWVLVDTGIGNFEGSIAETAEKRFGRPPVGIVLTHGHFDHVGNVKELSDRWGVPVYAHELELPYLTGREDYPPGDPSVGGGMMARLAPVYPNRAIDLGSRIHPLPMDGTVPGLPEWRWIPTPGHSRGHISLFRERDRTLIAGDAIITVQQESALAVISQEKELHGPPMYFTPDWDAARESVRRLEALNPALAVTGHGVPMSGEELAVSLKRLARDFDELAVPEQGRYVEDDKNQ</sequence>